<feature type="transmembrane region" description="Helical" evidence="1">
    <location>
        <begin position="74"/>
        <end position="92"/>
    </location>
</feature>
<keyword evidence="1" id="KW-0812">Transmembrane</keyword>
<dbReference type="InterPro" id="IPR008875">
    <property type="entry name" value="TraX"/>
</dbReference>
<accession>A0ABV4D4P4</accession>
<feature type="transmembrane region" description="Helical" evidence="1">
    <location>
        <begin position="154"/>
        <end position="183"/>
    </location>
</feature>
<keyword evidence="3" id="KW-1185">Reference proteome</keyword>
<dbReference type="RefSeq" id="WP_369948868.1">
    <property type="nucleotide sequence ID" value="NZ_JBCLSH010000055.1"/>
</dbReference>
<name>A0ABV4D4P4_9LACT</name>
<evidence type="ECO:0000313" key="3">
    <source>
        <dbReference type="Proteomes" id="UP001565283"/>
    </source>
</evidence>
<gene>
    <name evidence="2" type="ORF">AALA52_09705</name>
</gene>
<feature type="transmembrane region" description="Helical" evidence="1">
    <location>
        <begin position="129"/>
        <end position="148"/>
    </location>
</feature>
<keyword evidence="1" id="KW-0472">Membrane</keyword>
<keyword evidence="1" id="KW-1133">Transmembrane helix</keyword>
<feature type="transmembrane region" description="Helical" evidence="1">
    <location>
        <begin position="45"/>
        <end position="62"/>
    </location>
</feature>
<feature type="transmembrane region" description="Helical" evidence="1">
    <location>
        <begin position="16"/>
        <end position="33"/>
    </location>
</feature>
<proteinExistence type="predicted"/>
<evidence type="ECO:0000256" key="1">
    <source>
        <dbReference type="SAM" id="Phobius"/>
    </source>
</evidence>
<dbReference type="EMBL" id="JBCLSH010000055">
    <property type="protein sequence ID" value="MEY8444501.1"/>
    <property type="molecule type" value="Genomic_DNA"/>
</dbReference>
<feature type="transmembrane region" description="Helical" evidence="1">
    <location>
        <begin position="195"/>
        <end position="223"/>
    </location>
</feature>
<sequence length="256" mass="29664">MQESQTKSSIFNGTNLKFFAVVLMVFDHIFQMWNTAGVPQFFNMLGRPVFPIFLFLMAESFFHTRSKKKLMTRLLIASLLMGAGNLLLNVYLLRNPDITLINNAFSTFFMTTVYMYAWDLLKAKKILKGIVITLLPILPALLQVLILNENTPTWLIQLFLLVPNILMVEGGFMVVILGLLFYIFREKRWIQILCLVLLSMGLFLLETRGIQWMMVFAAIPMALYDGKKGKGMKNFFYIFYPAHIYIFYILASLFSR</sequence>
<comment type="caution">
    <text evidence="2">The sequence shown here is derived from an EMBL/GenBank/DDBJ whole genome shotgun (WGS) entry which is preliminary data.</text>
</comment>
<dbReference type="Pfam" id="PF05857">
    <property type="entry name" value="TraX"/>
    <property type="match status" value="1"/>
</dbReference>
<dbReference type="Proteomes" id="UP001565283">
    <property type="component" value="Unassembled WGS sequence"/>
</dbReference>
<organism evidence="2 3">
    <name type="scientific">Lactococcus ileimucosae</name>
    <dbReference type="NCBI Taxonomy" id="2941329"/>
    <lineage>
        <taxon>Bacteria</taxon>
        <taxon>Bacillati</taxon>
        <taxon>Bacillota</taxon>
        <taxon>Bacilli</taxon>
        <taxon>Lactobacillales</taxon>
        <taxon>Streptococcaceae</taxon>
        <taxon>Lactococcus</taxon>
    </lineage>
</organism>
<feature type="transmembrane region" description="Helical" evidence="1">
    <location>
        <begin position="98"/>
        <end position="117"/>
    </location>
</feature>
<protein>
    <submittedName>
        <fullName evidence="2">TraX family protein</fullName>
    </submittedName>
</protein>
<evidence type="ECO:0000313" key="2">
    <source>
        <dbReference type="EMBL" id="MEY8444501.1"/>
    </source>
</evidence>
<reference evidence="2 3" key="1">
    <citation type="submission" date="2024-03" db="EMBL/GenBank/DDBJ databases">
        <title>Mouse gut bacterial collection (mGBC) of GemPharmatech.</title>
        <authorList>
            <person name="He Y."/>
            <person name="Dong L."/>
            <person name="Wu D."/>
            <person name="Gao X."/>
            <person name="Lin Z."/>
        </authorList>
    </citation>
    <scope>NUCLEOTIDE SEQUENCE [LARGE SCALE GENOMIC DNA]</scope>
    <source>
        <strain evidence="2 3">61-15</strain>
    </source>
</reference>
<feature type="transmembrane region" description="Helical" evidence="1">
    <location>
        <begin position="235"/>
        <end position="254"/>
    </location>
</feature>